<evidence type="ECO:0000313" key="3">
    <source>
        <dbReference type="Proteomes" id="UP001500851"/>
    </source>
</evidence>
<organism evidence="2 3">
    <name type="scientific">Leucobacter iarius</name>
    <dbReference type="NCBI Taxonomy" id="333963"/>
    <lineage>
        <taxon>Bacteria</taxon>
        <taxon>Bacillati</taxon>
        <taxon>Actinomycetota</taxon>
        <taxon>Actinomycetes</taxon>
        <taxon>Micrococcales</taxon>
        <taxon>Microbacteriaceae</taxon>
        <taxon>Leucobacter</taxon>
    </lineage>
</organism>
<proteinExistence type="predicted"/>
<reference evidence="2 3" key="1">
    <citation type="journal article" date="2019" name="Int. J. Syst. Evol. Microbiol.">
        <title>The Global Catalogue of Microorganisms (GCM) 10K type strain sequencing project: providing services to taxonomists for standard genome sequencing and annotation.</title>
        <authorList>
            <consortium name="The Broad Institute Genomics Platform"/>
            <consortium name="The Broad Institute Genome Sequencing Center for Infectious Disease"/>
            <person name="Wu L."/>
            <person name="Ma J."/>
        </authorList>
    </citation>
    <scope>NUCLEOTIDE SEQUENCE [LARGE SCALE GENOMIC DNA]</scope>
    <source>
        <strain evidence="2 3">JCM 14736</strain>
    </source>
</reference>
<dbReference type="EMBL" id="BAAAOB010000002">
    <property type="protein sequence ID" value="GAA1790993.1"/>
    <property type="molecule type" value="Genomic_DNA"/>
</dbReference>
<dbReference type="PROSITE" id="PS51257">
    <property type="entry name" value="PROKAR_LIPOPROTEIN"/>
    <property type="match status" value="1"/>
</dbReference>
<feature type="signal peptide" evidence="1">
    <location>
        <begin position="1"/>
        <end position="25"/>
    </location>
</feature>
<sequence length="140" mass="13682">MNKPIAAIALSLSCLFLAGCSAAPAGDGRACIEVPAAVKSAIAEGANGAAITPGAAGAVKSKAMNDVTIVAMEFTTPDGETSKGVWGVGGDLASAAEAGGTIVAIDGFAGQFTDWPKQINGHTFDVTEDGADEALACLAA</sequence>
<keyword evidence="1" id="KW-0732">Signal</keyword>
<keyword evidence="3" id="KW-1185">Reference proteome</keyword>
<gene>
    <name evidence="2" type="ORF">GCM10009768_20040</name>
</gene>
<feature type="chain" id="PRO_5046452035" description="Lipoprotein" evidence="1">
    <location>
        <begin position="26"/>
        <end position="140"/>
    </location>
</feature>
<evidence type="ECO:0000256" key="1">
    <source>
        <dbReference type="SAM" id="SignalP"/>
    </source>
</evidence>
<protein>
    <recommendedName>
        <fullName evidence="4">Lipoprotein</fullName>
    </recommendedName>
</protein>
<evidence type="ECO:0008006" key="4">
    <source>
        <dbReference type="Google" id="ProtNLM"/>
    </source>
</evidence>
<dbReference type="RefSeq" id="WP_344031935.1">
    <property type="nucleotide sequence ID" value="NZ_BAAAOB010000002.1"/>
</dbReference>
<comment type="caution">
    <text evidence="2">The sequence shown here is derived from an EMBL/GenBank/DDBJ whole genome shotgun (WGS) entry which is preliminary data.</text>
</comment>
<name>A0ABN2LMJ8_9MICO</name>
<accession>A0ABN2LMJ8</accession>
<evidence type="ECO:0000313" key="2">
    <source>
        <dbReference type="EMBL" id="GAA1790993.1"/>
    </source>
</evidence>
<dbReference type="Proteomes" id="UP001500851">
    <property type="component" value="Unassembled WGS sequence"/>
</dbReference>